<dbReference type="CDD" id="cd00267">
    <property type="entry name" value="ABC_ATPase"/>
    <property type="match status" value="1"/>
</dbReference>
<feature type="region of interest" description="Disordered" evidence="4">
    <location>
        <begin position="743"/>
        <end position="772"/>
    </location>
</feature>
<dbReference type="CDD" id="cd03221">
    <property type="entry name" value="ABCF_EF-3"/>
    <property type="match status" value="1"/>
</dbReference>
<dbReference type="InterPro" id="IPR027417">
    <property type="entry name" value="P-loop_NTPase"/>
</dbReference>
<evidence type="ECO:0000313" key="6">
    <source>
        <dbReference type="EMBL" id="SCV69181.1"/>
    </source>
</evidence>
<dbReference type="SUPFAM" id="SSF52540">
    <property type="entry name" value="P-loop containing nucleoside triphosphate hydrolases"/>
    <property type="match status" value="2"/>
</dbReference>
<feature type="domain" description="ABC transporter" evidence="5">
    <location>
        <begin position="533"/>
        <end position="768"/>
    </location>
</feature>
<keyword evidence="3" id="KW-0067">ATP-binding</keyword>
<evidence type="ECO:0000259" key="5">
    <source>
        <dbReference type="PROSITE" id="PS50893"/>
    </source>
</evidence>
<evidence type="ECO:0000256" key="1">
    <source>
        <dbReference type="ARBA" id="ARBA00022737"/>
    </source>
</evidence>
<dbReference type="STRING" id="269621.A0A238FAS3"/>
<dbReference type="PANTHER" id="PTHR19211">
    <property type="entry name" value="ATP-BINDING TRANSPORT PROTEIN-RELATED"/>
    <property type="match status" value="1"/>
</dbReference>
<evidence type="ECO:0000313" key="7">
    <source>
        <dbReference type="Proteomes" id="UP000198372"/>
    </source>
</evidence>
<dbReference type="InterPro" id="IPR003439">
    <property type="entry name" value="ABC_transporter-like_ATP-bd"/>
</dbReference>
<dbReference type="PROSITE" id="PS00211">
    <property type="entry name" value="ABC_TRANSPORTER_1"/>
    <property type="match status" value="1"/>
</dbReference>
<dbReference type="GO" id="GO:0016887">
    <property type="term" value="F:ATP hydrolysis activity"/>
    <property type="evidence" value="ECO:0007669"/>
    <property type="project" value="InterPro"/>
</dbReference>
<dbReference type="OrthoDB" id="2110130at2759"/>
<dbReference type="Gene3D" id="3.40.50.300">
    <property type="entry name" value="P-loop containing nucleotide triphosphate hydrolases"/>
    <property type="match status" value="2"/>
</dbReference>
<dbReference type="InterPro" id="IPR003593">
    <property type="entry name" value="AAA+_ATPase"/>
</dbReference>
<reference evidence="7" key="1">
    <citation type="submission" date="2016-09" db="EMBL/GenBank/DDBJ databases">
        <authorList>
            <person name="Jeantristanb JTB J.-T."/>
            <person name="Ricardo R."/>
        </authorList>
    </citation>
    <scope>NUCLEOTIDE SEQUENCE [LARGE SCALE GENOMIC DNA]</scope>
</reference>
<dbReference type="EMBL" id="FMSP01000004">
    <property type="protein sequence ID" value="SCV69181.1"/>
    <property type="molecule type" value="Genomic_DNA"/>
</dbReference>
<accession>A0A238FAS3</accession>
<dbReference type="InterPro" id="IPR050611">
    <property type="entry name" value="ABCF"/>
</dbReference>
<name>A0A238FAS3_9BASI</name>
<keyword evidence="1" id="KW-0677">Repeat</keyword>
<protein>
    <submittedName>
        <fullName evidence="6">BQ2448_2201 protein</fullName>
    </submittedName>
</protein>
<dbReference type="PROSITE" id="PS50893">
    <property type="entry name" value="ABC_TRANSPORTER_2"/>
    <property type="match status" value="2"/>
</dbReference>
<sequence>MATARERIALKRQLKTQAASATQGDTPSTGTTSDGPGGFSTSSSSSGPITRAATANKEIHCTSQQSRFHTETISSHSLEIDIKDVTVSVGQNDLIVASHLRLKEGKRYGLVDRNGSGKSTLFEALDQKLIPGLPSELKILLLSQVQDSNRATEEASKDSISVLDHVVRGDKERMNALLELEALTKAVESPSVVEIARIVYGIELSRRRIELVEARSIALRRSGTRGKETREQEILVEQRVKEAEESTENDHRVKQVGSVETDPEILAKVTEMLLDAQNKVDLLEASTTTVRAGSILTGLGFSLEMQQGPYSSLSGGWRSRCALATSLLVNCDVSLLDEVSNFLDLEAVIWLERYLINEPRTMVLISHDQEFLNSVVEETIILRHQKLKYFDGTPAAFEVNERKERKKLIGQIEALDRKKEHVSHRPPNRAVRTNEMLTWRSNVQIEKSIQQSIVSAKKTGDENRQRMVKSRQKKLDERFGLEQSAKGTRFKLNRDRAGYHLSNRDDILLEDQESRIKLRIPDPEKLRTLGALIHFDGVEFRHPRQKTPLLEDVTFTIDQGGRCAFVGANGQGKSTVAKLIMGALKPTKGKIERHPLLKIGYFSQHSVEELTLAQKTQALSLSTGGPVTALSYFLDHFKAKGENVLEQEVRACLGSFGLQGKTASDTPLGQLSGGQLVRLAIALIVYHPPPLLLLDEVTTHVDLATIKALAVALKHYQGGVIVITHDRWFSRVVIEGQALKQASGVAQNDTDDDEDDDDEDSSDEEGVITGNTYRVGGGKIKLMEGGMNKYISLVERKLARKQKEAEAAK</sequence>
<dbReference type="GO" id="GO:0005524">
    <property type="term" value="F:ATP binding"/>
    <property type="evidence" value="ECO:0007669"/>
    <property type="project" value="UniProtKB-KW"/>
</dbReference>
<feature type="region of interest" description="Disordered" evidence="4">
    <location>
        <begin position="13"/>
        <end position="51"/>
    </location>
</feature>
<dbReference type="AlphaFoldDB" id="A0A238FAS3"/>
<keyword evidence="2" id="KW-0547">Nucleotide-binding</keyword>
<dbReference type="Proteomes" id="UP000198372">
    <property type="component" value="Unassembled WGS sequence"/>
</dbReference>
<feature type="compositionally biased region" description="Low complexity" evidence="4">
    <location>
        <begin position="24"/>
        <end position="48"/>
    </location>
</feature>
<organism evidence="6 7">
    <name type="scientific">Microbotryum intermedium</name>
    <dbReference type="NCBI Taxonomy" id="269621"/>
    <lineage>
        <taxon>Eukaryota</taxon>
        <taxon>Fungi</taxon>
        <taxon>Dikarya</taxon>
        <taxon>Basidiomycota</taxon>
        <taxon>Pucciniomycotina</taxon>
        <taxon>Microbotryomycetes</taxon>
        <taxon>Microbotryales</taxon>
        <taxon>Microbotryaceae</taxon>
        <taxon>Microbotryum</taxon>
    </lineage>
</organism>
<feature type="domain" description="ABC transporter" evidence="5">
    <location>
        <begin position="80"/>
        <end position="409"/>
    </location>
</feature>
<dbReference type="InterPro" id="IPR017871">
    <property type="entry name" value="ABC_transporter-like_CS"/>
</dbReference>
<dbReference type="PANTHER" id="PTHR19211:SF135">
    <property type="entry name" value="ATPASE, PUTATIVE (AFU_ORTHOLOGUE AFUA_1G16440)-RELATED"/>
    <property type="match status" value="1"/>
</dbReference>
<gene>
    <name evidence="6" type="ORF">BQ2448_2201</name>
</gene>
<keyword evidence="7" id="KW-1185">Reference proteome</keyword>
<feature type="compositionally biased region" description="Acidic residues" evidence="4">
    <location>
        <begin position="749"/>
        <end position="766"/>
    </location>
</feature>
<evidence type="ECO:0000256" key="2">
    <source>
        <dbReference type="ARBA" id="ARBA00022741"/>
    </source>
</evidence>
<dbReference type="Pfam" id="PF00005">
    <property type="entry name" value="ABC_tran"/>
    <property type="match status" value="2"/>
</dbReference>
<evidence type="ECO:0000256" key="3">
    <source>
        <dbReference type="ARBA" id="ARBA00022840"/>
    </source>
</evidence>
<evidence type="ECO:0000256" key="4">
    <source>
        <dbReference type="SAM" id="MobiDB-lite"/>
    </source>
</evidence>
<proteinExistence type="predicted"/>
<dbReference type="SMART" id="SM00382">
    <property type="entry name" value="AAA"/>
    <property type="match status" value="2"/>
</dbReference>